<dbReference type="EC" id="2.6.1.42" evidence="9"/>
<dbReference type="Pfam" id="PF01063">
    <property type="entry name" value="Aminotran_4"/>
    <property type="match status" value="1"/>
</dbReference>
<protein>
    <recommendedName>
        <fullName evidence="9">Branched-chain-amino-acid aminotransferase</fullName>
        <ecNumber evidence="9">2.6.1.42</ecNumber>
    </recommendedName>
</protein>
<name>A0AAW1MN10_SAPOF</name>
<comment type="similarity">
    <text evidence="2 7">Belongs to the class-IV pyridoxal-phosphate-dependent aminotransferase family.</text>
</comment>
<dbReference type="AlphaFoldDB" id="A0AAW1MN10"/>
<dbReference type="FunFam" id="3.30.470.10:FF:000003">
    <property type="entry name" value="Branched-chain-amino-acid aminotransferase"/>
    <property type="match status" value="1"/>
</dbReference>
<dbReference type="EMBL" id="JBDFQZ010000002">
    <property type="protein sequence ID" value="KAK9748420.1"/>
    <property type="molecule type" value="Genomic_DNA"/>
</dbReference>
<evidence type="ECO:0000256" key="1">
    <source>
        <dbReference type="ARBA" id="ARBA00001933"/>
    </source>
</evidence>
<evidence type="ECO:0000256" key="2">
    <source>
        <dbReference type="ARBA" id="ARBA00009320"/>
    </source>
</evidence>
<dbReference type="NCBIfam" id="NF009897">
    <property type="entry name" value="PRK13357.1"/>
    <property type="match status" value="1"/>
</dbReference>
<proteinExistence type="inferred from homology"/>
<dbReference type="InterPro" id="IPR018300">
    <property type="entry name" value="Aminotrans_IV_CS"/>
</dbReference>
<evidence type="ECO:0000256" key="4">
    <source>
        <dbReference type="ARBA" id="ARBA00022679"/>
    </source>
</evidence>
<dbReference type="PANTHER" id="PTHR42825">
    <property type="entry name" value="AMINO ACID AMINOTRANSFERASE"/>
    <property type="match status" value="1"/>
</dbReference>
<keyword evidence="5 8" id="KW-0663">Pyridoxal phosphate</keyword>
<sequence>MMIRRSLSIRYLYTSLRLASPSSKCIQFEDRHFYTSHAASSAYSQISSDDENADIDWDTIGFGLTPTDYMYVMKCSKDDNFTDGQLNRFGNIELSPSAGVLNYGQGIFEGMKAIRREDGRLVMFRPEQNALRMKVGAERMCMPSPSVDQFIDAAKQIALANRRWIPPPGKGSLYIRPLLLGTGPILGLGPAPEYTFLIYASPVGNYFKDGTAALNLYVDTEYDRASRGGTGSIKTISNYGPGLKPLMRAKSRGFSDVLYLDSVNGKYIEEVSSCNIFVVKENTILTPPVNGTILPGVTRKSIIEIARDLGYRVEERPIIIDELLRADEVFGTGTAVVVCPIGSITYLGERVKFKTDDDSVCKKLLTTYMGIQNGVIEDKKGWILKIN</sequence>
<dbReference type="SUPFAM" id="SSF56752">
    <property type="entry name" value="D-aminoacid aminotransferase-like PLP-dependent enzymes"/>
    <property type="match status" value="1"/>
</dbReference>
<dbReference type="PROSITE" id="PS00770">
    <property type="entry name" value="AA_TRANSFER_CLASS_4"/>
    <property type="match status" value="1"/>
</dbReference>
<dbReference type="Gene3D" id="3.30.470.10">
    <property type="match status" value="1"/>
</dbReference>
<evidence type="ECO:0000256" key="3">
    <source>
        <dbReference type="ARBA" id="ARBA00022576"/>
    </source>
</evidence>
<evidence type="ECO:0000256" key="5">
    <source>
        <dbReference type="ARBA" id="ARBA00022898"/>
    </source>
</evidence>
<dbReference type="PANTHER" id="PTHR42825:SF29">
    <property type="entry name" value="BRANCHED-CHAIN-AMINO-ACID AMINOTRANSFERASE"/>
    <property type="match status" value="1"/>
</dbReference>
<comment type="cofactor">
    <cofactor evidence="1 8">
        <name>pyridoxal 5'-phosphate</name>
        <dbReference type="ChEBI" id="CHEBI:597326"/>
    </cofactor>
</comment>
<keyword evidence="3 9" id="KW-0032">Aminotransferase</keyword>
<evidence type="ECO:0000256" key="6">
    <source>
        <dbReference type="PIRSR" id="PIRSR006468-1"/>
    </source>
</evidence>
<dbReference type="InterPro" id="IPR043131">
    <property type="entry name" value="BCAT-like_N"/>
</dbReference>
<evidence type="ECO:0000256" key="7">
    <source>
        <dbReference type="RuleBase" id="RU004106"/>
    </source>
</evidence>
<keyword evidence="9" id="KW-0028">Amino-acid biosynthesis</keyword>
<dbReference type="Gene3D" id="3.20.10.10">
    <property type="entry name" value="D-amino Acid Aminotransferase, subunit A, domain 2"/>
    <property type="match status" value="1"/>
</dbReference>
<dbReference type="FunFam" id="3.20.10.10:FF:000003">
    <property type="entry name" value="Branched-chain-amino-acid aminotransferase"/>
    <property type="match status" value="1"/>
</dbReference>
<dbReference type="PIRSF" id="PIRSF006468">
    <property type="entry name" value="BCAT1"/>
    <property type="match status" value="1"/>
</dbReference>
<evidence type="ECO:0000256" key="8">
    <source>
        <dbReference type="RuleBase" id="RU004516"/>
    </source>
</evidence>
<dbReference type="InterPro" id="IPR033939">
    <property type="entry name" value="BCAT_family"/>
</dbReference>
<feature type="modified residue" description="N6-(pyridoxal phosphate)lysine" evidence="6">
    <location>
        <position position="234"/>
    </location>
</feature>
<comment type="catalytic activity">
    <reaction evidence="9">
        <text>L-leucine + 2-oxoglutarate = 4-methyl-2-oxopentanoate + L-glutamate</text>
        <dbReference type="Rhea" id="RHEA:18321"/>
        <dbReference type="ChEBI" id="CHEBI:16810"/>
        <dbReference type="ChEBI" id="CHEBI:17865"/>
        <dbReference type="ChEBI" id="CHEBI:29985"/>
        <dbReference type="ChEBI" id="CHEBI:57427"/>
        <dbReference type="EC" id="2.6.1.42"/>
    </reaction>
</comment>
<dbReference type="NCBIfam" id="TIGR01123">
    <property type="entry name" value="ilvE_II"/>
    <property type="match status" value="1"/>
</dbReference>
<keyword evidence="11" id="KW-1185">Reference proteome</keyword>
<comment type="caution">
    <text evidence="10">The sequence shown here is derived from an EMBL/GenBank/DDBJ whole genome shotgun (WGS) entry which is preliminary data.</text>
</comment>
<evidence type="ECO:0000256" key="9">
    <source>
        <dbReference type="RuleBase" id="RU004517"/>
    </source>
</evidence>
<dbReference type="InterPro" id="IPR001544">
    <property type="entry name" value="Aminotrans_IV"/>
</dbReference>
<dbReference type="GO" id="GO:0008652">
    <property type="term" value="P:amino acid biosynthetic process"/>
    <property type="evidence" value="ECO:0007669"/>
    <property type="project" value="UniProtKB-KW"/>
</dbReference>
<gene>
    <name evidence="10" type="ORF">RND81_02G056000</name>
</gene>
<organism evidence="10 11">
    <name type="scientific">Saponaria officinalis</name>
    <name type="common">Common soapwort</name>
    <name type="synonym">Lychnis saponaria</name>
    <dbReference type="NCBI Taxonomy" id="3572"/>
    <lineage>
        <taxon>Eukaryota</taxon>
        <taxon>Viridiplantae</taxon>
        <taxon>Streptophyta</taxon>
        <taxon>Embryophyta</taxon>
        <taxon>Tracheophyta</taxon>
        <taxon>Spermatophyta</taxon>
        <taxon>Magnoliopsida</taxon>
        <taxon>eudicotyledons</taxon>
        <taxon>Gunneridae</taxon>
        <taxon>Pentapetalae</taxon>
        <taxon>Caryophyllales</taxon>
        <taxon>Caryophyllaceae</taxon>
        <taxon>Caryophylleae</taxon>
        <taxon>Saponaria</taxon>
    </lineage>
</organism>
<dbReference type="GO" id="GO:0004084">
    <property type="term" value="F:branched-chain-amino-acid transaminase activity"/>
    <property type="evidence" value="ECO:0007669"/>
    <property type="project" value="UniProtKB-EC"/>
</dbReference>
<keyword evidence="4 9" id="KW-0808">Transferase</keyword>
<dbReference type="Proteomes" id="UP001443914">
    <property type="component" value="Unassembled WGS sequence"/>
</dbReference>
<dbReference type="InterPro" id="IPR036038">
    <property type="entry name" value="Aminotransferase-like"/>
</dbReference>
<dbReference type="InterPro" id="IPR043132">
    <property type="entry name" value="BCAT-like_C"/>
</dbReference>
<evidence type="ECO:0000313" key="11">
    <source>
        <dbReference type="Proteomes" id="UP001443914"/>
    </source>
</evidence>
<comment type="catalytic activity">
    <reaction evidence="9">
        <text>L-isoleucine + 2-oxoglutarate = (S)-3-methyl-2-oxopentanoate + L-glutamate</text>
        <dbReference type="Rhea" id="RHEA:24801"/>
        <dbReference type="ChEBI" id="CHEBI:16810"/>
        <dbReference type="ChEBI" id="CHEBI:29985"/>
        <dbReference type="ChEBI" id="CHEBI:35146"/>
        <dbReference type="ChEBI" id="CHEBI:58045"/>
        <dbReference type="EC" id="2.6.1.42"/>
    </reaction>
</comment>
<accession>A0AAW1MN10</accession>
<comment type="catalytic activity">
    <reaction evidence="9">
        <text>L-valine + 2-oxoglutarate = 3-methyl-2-oxobutanoate + L-glutamate</text>
        <dbReference type="Rhea" id="RHEA:24813"/>
        <dbReference type="ChEBI" id="CHEBI:11851"/>
        <dbReference type="ChEBI" id="CHEBI:16810"/>
        <dbReference type="ChEBI" id="CHEBI:29985"/>
        <dbReference type="ChEBI" id="CHEBI:57762"/>
        <dbReference type="EC" id="2.6.1.42"/>
    </reaction>
</comment>
<dbReference type="CDD" id="cd01557">
    <property type="entry name" value="BCAT_beta_family"/>
    <property type="match status" value="1"/>
</dbReference>
<dbReference type="InterPro" id="IPR005786">
    <property type="entry name" value="B_amino_transII"/>
</dbReference>
<reference evidence="10" key="1">
    <citation type="submission" date="2024-03" db="EMBL/GenBank/DDBJ databases">
        <title>WGS assembly of Saponaria officinalis var. Norfolk2.</title>
        <authorList>
            <person name="Jenkins J."/>
            <person name="Shu S."/>
            <person name="Grimwood J."/>
            <person name="Barry K."/>
            <person name="Goodstein D."/>
            <person name="Schmutz J."/>
            <person name="Leebens-Mack J."/>
            <person name="Osbourn A."/>
        </authorList>
    </citation>
    <scope>NUCLEOTIDE SEQUENCE [LARGE SCALE GENOMIC DNA]</scope>
    <source>
        <strain evidence="10">JIC</strain>
    </source>
</reference>
<evidence type="ECO:0000313" key="10">
    <source>
        <dbReference type="EMBL" id="KAK9748420.1"/>
    </source>
</evidence>
<dbReference type="GO" id="GO:0009082">
    <property type="term" value="P:branched-chain amino acid biosynthetic process"/>
    <property type="evidence" value="ECO:0007669"/>
    <property type="project" value="UniProtKB-KW"/>
</dbReference>
<dbReference type="GO" id="GO:0005737">
    <property type="term" value="C:cytoplasm"/>
    <property type="evidence" value="ECO:0007669"/>
    <property type="project" value="UniProtKB-ARBA"/>
</dbReference>
<keyword evidence="9" id="KW-0100">Branched-chain amino acid biosynthesis</keyword>